<feature type="transmembrane region" description="Helical" evidence="13">
    <location>
        <begin position="202"/>
        <end position="220"/>
    </location>
</feature>
<dbReference type="Pfam" id="PF02163">
    <property type="entry name" value="Peptidase_M50"/>
    <property type="match status" value="2"/>
</dbReference>
<dbReference type="InterPro" id="IPR052348">
    <property type="entry name" value="Metallopeptidase_M50B"/>
</dbReference>
<dbReference type="GO" id="GO:0006508">
    <property type="term" value="P:proteolysis"/>
    <property type="evidence" value="ECO:0007669"/>
    <property type="project" value="UniProtKB-KW"/>
</dbReference>
<feature type="transmembrane region" description="Helical" evidence="13">
    <location>
        <begin position="131"/>
        <end position="150"/>
    </location>
</feature>
<evidence type="ECO:0000256" key="12">
    <source>
        <dbReference type="ARBA" id="ARBA00023136"/>
    </source>
</evidence>
<evidence type="ECO:0000256" key="8">
    <source>
        <dbReference type="ARBA" id="ARBA00022801"/>
    </source>
</evidence>
<feature type="transmembrane region" description="Helical" evidence="13">
    <location>
        <begin position="16"/>
        <end position="39"/>
    </location>
</feature>
<dbReference type="EMBL" id="FQXV01000001">
    <property type="protein sequence ID" value="SHH51034.1"/>
    <property type="molecule type" value="Genomic_DNA"/>
</dbReference>
<dbReference type="STRING" id="1123282.SAMN02745823_00123"/>
<evidence type="ECO:0000256" key="2">
    <source>
        <dbReference type="ARBA" id="ARBA00004651"/>
    </source>
</evidence>
<evidence type="ECO:0000256" key="7">
    <source>
        <dbReference type="ARBA" id="ARBA00022723"/>
    </source>
</evidence>
<evidence type="ECO:0000256" key="5">
    <source>
        <dbReference type="ARBA" id="ARBA00022670"/>
    </source>
</evidence>
<dbReference type="Proteomes" id="UP000183995">
    <property type="component" value="Unassembled WGS sequence"/>
</dbReference>
<feature type="transmembrane region" description="Helical" evidence="13">
    <location>
        <begin position="95"/>
        <end position="119"/>
    </location>
</feature>
<dbReference type="GO" id="GO:0046872">
    <property type="term" value="F:metal ion binding"/>
    <property type="evidence" value="ECO:0007669"/>
    <property type="project" value="UniProtKB-KW"/>
</dbReference>
<evidence type="ECO:0000256" key="13">
    <source>
        <dbReference type="SAM" id="Phobius"/>
    </source>
</evidence>
<gene>
    <name evidence="15" type="ORF">SAMN02745823_00123</name>
</gene>
<keyword evidence="9" id="KW-0862">Zinc</keyword>
<dbReference type="GO" id="GO:0008237">
    <property type="term" value="F:metallopeptidase activity"/>
    <property type="evidence" value="ECO:0007669"/>
    <property type="project" value="UniProtKB-KW"/>
</dbReference>
<comment type="similarity">
    <text evidence="3">Belongs to the peptidase M50B family.</text>
</comment>
<dbReference type="OrthoDB" id="9800627at2"/>
<dbReference type="RefSeq" id="WP_084726137.1">
    <property type="nucleotide sequence ID" value="NZ_FQXV01000001.1"/>
</dbReference>
<feature type="domain" description="Peptidase M50" evidence="14">
    <location>
        <begin position="127"/>
        <end position="164"/>
    </location>
</feature>
<feature type="domain" description="Peptidase M50" evidence="14">
    <location>
        <begin position="20"/>
        <end position="117"/>
    </location>
</feature>
<accession>A0A1M5TJZ7</accession>
<keyword evidence="10 13" id="KW-1133">Transmembrane helix</keyword>
<dbReference type="AlphaFoldDB" id="A0A1M5TJZ7"/>
<proteinExistence type="inferred from homology"/>
<dbReference type="InterPro" id="IPR008915">
    <property type="entry name" value="Peptidase_M50"/>
</dbReference>
<evidence type="ECO:0000256" key="6">
    <source>
        <dbReference type="ARBA" id="ARBA00022692"/>
    </source>
</evidence>
<protein>
    <submittedName>
        <fullName evidence="15">Zn-dependent protease (Includes SpoIVFB)</fullName>
    </submittedName>
</protein>
<sequence>MANILNNLNWATLIDMAISLVAALACIIFHELSHGYIAYRLGDKTAKEMGRLTLNPLKHIDPIGLLAFVLLKFGWAKPVQVDPRNFKNPKRGMAITALAGPASNFVLAVLMMFILGFVLPFLKPDSIILELLFRVASFSIVLGIFNLVPLPPLDGSKILFAAASDELWMKLMRYERYGFIVLLVLVMLPATSNLLGKATNAVFYWLFEHVTLFSAHLVGFY</sequence>
<evidence type="ECO:0000256" key="1">
    <source>
        <dbReference type="ARBA" id="ARBA00001947"/>
    </source>
</evidence>
<evidence type="ECO:0000256" key="10">
    <source>
        <dbReference type="ARBA" id="ARBA00022989"/>
    </source>
</evidence>
<keyword evidence="4" id="KW-1003">Cell membrane</keyword>
<dbReference type="PANTHER" id="PTHR35864">
    <property type="entry name" value="ZINC METALLOPROTEASE MJ0611-RELATED"/>
    <property type="match status" value="1"/>
</dbReference>
<evidence type="ECO:0000256" key="9">
    <source>
        <dbReference type="ARBA" id="ARBA00022833"/>
    </source>
</evidence>
<dbReference type="CDD" id="cd06158">
    <property type="entry name" value="S2P-M50_like_1"/>
    <property type="match status" value="1"/>
</dbReference>
<evidence type="ECO:0000256" key="11">
    <source>
        <dbReference type="ARBA" id="ARBA00023049"/>
    </source>
</evidence>
<comment type="cofactor">
    <cofactor evidence="1">
        <name>Zn(2+)</name>
        <dbReference type="ChEBI" id="CHEBI:29105"/>
    </cofactor>
</comment>
<evidence type="ECO:0000259" key="14">
    <source>
        <dbReference type="Pfam" id="PF02163"/>
    </source>
</evidence>
<evidence type="ECO:0000313" key="15">
    <source>
        <dbReference type="EMBL" id="SHH51034.1"/>
    </source>
</evidence>
<keyword evidence="6 13" id="KW-0812">Transmembrane</keyword>
<dbReference type="PANTHER" id="PTHR35864:SF1">
    <property type="entry name" value="ZINC METALLOPROTEASE YWHC-RELATED"/>
    <property type="match status" value="1"/>
</dbReference>
<keyword evidence="11" id="KW-0482">Metalloprotease</keyword>
<organism evidence="15 16">
    <name type="scientific">Sporobacter termitidis DSM 10068</name>
    <dbReference type="NCBI Taxonomy" id="1123282"/>
    <lineage>
        <taxon>Bacteria</taxon>
        <taxon>Bacillati</taxon>
        <taxon>Bacillota</taxon>
        <taxon>Clostridia</taxon>
        <taxon>Eubacteriales</taxon>
        <taxon>Oscillospiraceae</taxon>
        <taxon>Sporobacter</taxon>
    </lineage>
</organism>
<dbReference type="InterPro" id="IPR044537">
    <property type="entry name" value="Rip2-like"/>
</dbReference>
<evidence type="ECO:0000313" key="16">
    <source>
        <dbReference type="Proteomes" id="UP000183995"/>
    </source>
</evidence>
<comment type="subcellular location">
    <subcellularLocation>
        <location evidence="2">Cell membrane</location>
        <topology evidence="2">Multi-pass membrane protein</topology>
    </subcellularLocation>
</comment>
<keyword evidence="7" id="KW-0479">Metal-binding</keyword>
<name>A0A1M5TJZ7_9FIRM</name>
<evidence type="ECO:0000256" key="4">
    <source>
        <dbReference type="ARBA" id="ARBA00022475"/>
    </source>
</evidence>
<feature type="transmembrane region" description="Helical" evidence="13">
    <location>
        <begin position="177"/>
        <end position="195"/>
    </location>
</feature>
<keyword evidence="5 15" id="KW-0645">Protease</keyword>
<keyword evidence="16" id="KW-1185">Reference proteome</keyword>
<keyword evidence="12 13" id="KW-0472">Membrane</keyword>
<dbReference type="GO" id="GO:0005886">
    <property type="term" value="C:plasma membrane"/>
    <property type="evidence" value="ECO:0007669"/>
    <property type="project" value="UniProtKB-SubCell"/>
</dbReference>
<evidence type="ECO:0000256" key="3">
    <source>
        <dbReference type="ARBA" id="ARBA00007931"/>
    </source>
</evidence>
<reference evidence="15 16" key="1">
    <citation type="submission" date="2016-11" db="EMBL/GenBank/DDBJ databases">
        <authorList>
            <person name="Jaros S."/>
            <person name="Januszkiewicz K."/>
            <person name="Wedrychowicz H."/>
        </authorList>
    </citation>
    <scope>NUCLEOTIDE SEQUENCE [LARGE SCALE GENOMIC DNA]</scope>
    <source>
        <strain evidence="15 16">DSM 10068</strain>
    </source>
</reference>
<keyword evidence="8" id="KW-0378">Hydrolase</keyword>